<proteinExistence type="predicted"/>
<keyword evidence="1" id="KW-0812">Transmembrane</keyword>
<feature type="transmembrane region" description="Helical" evidence="1">
    <location>
        <begin position="6"/>
        <end position="24"/>
    </location>
</feature>
<gene>
    <name evidence="2" type="ORF">J2Z66_000880</name>
</gene>
<protein>
    <submittedName>
        <fullName evidence="2">Uncharacterized protein</fullName>
    </submittedName>
</protein>
<dbReference type="Proteomes" id="UP001519287">
    <property type="component" value="Unassembled WGS sequence"/>
</dbReference>
<sequence>MTAVLAIGFFIVVSMLGLLTWVLGKSYSRRDH</sequence>
<evidence type="ECO:0000256" key="1">
    <source>
        <dbReference type="SAM" id="Phobius"/>
    </source>
</evidence>
<comment type="caution">
    <text evidence="2">The sequence shown here is derived from an EMBL/GenBank/DDBJ whole genome shotgun (WGS) entry which is preliminary data.</text>
</comment>
<keyword evidence="1" id="KW-1133">Transmembrane helix</keyword>
<evidence type="ECO:0000313" key="3">
    <source>
        <dbReference type="Proteomes" id="UP001519287"/>
    </source>
</evidence>
<dbReference type="EMBL" id="JAGGLB010000002">
    <property type="protein sequence ID" value="MBP1989285.1"/>
    <property type="molecule type" value="Genomic_DNA"/>
</dbReference>
<accession>A0ABS4IP47</accession>
<name>A0ABS4IP47_9BACL</name>
<reference evidence="2 3" key="1">
    <citation type="submission" date="2021-03" db="EMBL/GenBank/DDBJ databases">
        <title>Genomic Encyclopedia of Type Strains, Phase IV (KMG-IV): sequencing the most valuable type-strain genomes for metagenomic binning, comparative biology and taxonomic classification.</title>
        <authorList>
            <person name="Goeker M."/>
        </authorList>
    </citation>
    <scope>NUCLEOTIDE SEQUENCE [LARGE SCALE GENOMIC DNA]</scope>
    <source>
        <strain evidence="2 3">DSM 26048</strain>
    </source>
</reference>
<organism evidence="2 3">
    <name type="scientific">Paenibacillus eucommiae</name>
    <dbReference type="NCBI Taxonomy" id="1355755"/>
    <lineage>
        <taxon>Bacteria</taxon>
        <taxon>Bacillati</taxon>
        <taxon>Bacillota</taxon>
        <taxon>Bacilli</taxon>
        <taxon>Bacillales</taxon>
        <taxon>Paenibacillaceae</taxon>
        <taxon>Paenibacillus</taxon>
    </lineage>
</organism>
<keyword evidence="3" id="KW-1185">Reference proteome</keyword>
<keyword evidence="1" id="KW-0472">Membrane</keyword>
<evidence type="ECO:0000313" key="2">
    <source>
        <dbReference type="EMBL" id="MBP1989285.1"/>
    </source>
</evidence>